<evidence type="ECO:0000256" key="1">
    <source>
        <dbReference type="ARBA" id="ARBA00022729"/>
    </source>
</evidence>
<dbReference type="InterPro" id="IPR009003">
    <property type="entry name" value="Peptidase_S1_PA"/>
</dbReference>
<sequence length="385" mass="41505">MEWSYVVLAIAIVSLTYAQLDDDDDDFCVCVDVYKCENGFITDPSIAANRPARDSPNGGAGLIDPRIKTCEGIQICCPVRGSGPNNPGPRTTPPPFVPNPSPGGILLPQKAGLQGCGVRRFPGGSKEYLDSRISGGDGVAKNTFYGEVPWMARILQNGELICGGSLISDQVVLTGAHCVNGKLAEELYVEVGEWDTTTNKEPLAPQSQQAAKIVRHPDFNDKNLQHDVALVFLRGPVKMSAVVDTVCTPEGLSAIDVTSCIATGWGKSDIGKRFQLQPILRKVPMPLIDRETCQKKLRETRLSQYFKLLPGFICAGGVEDGDTCKGDGGGPLFCPMKNEHNRMAVVGITAWGIECGKGNPTVFASVPEYMGWISQQLNDETLYQG</sequence>
<dbReference type="InterPro" id="IPR001314">
    <property type="entry name" value="Peptidase_S1A"/>
</dbReference>
<dbReference type="PANTHER" id="PTHR24258:SF129">
    <property type="entry name" value="LP15124P-RELATED"/>
    <property type="match status" value="1"/>
</dbReference>
<evidence type="ECO:0000256" key="4">
    <source>
        <dbReference type="ARBA" id="ARBA00024195"/>
    </source>
</evidence>
<dbReference type="EMBL" id="GBHO01011223">
    <property type="protein sequence ID" value="JAG32381.1"/>
    <property type="molecule type" value="Transcribed_RNA"/>
</dbReference>
<protein>
    <submittedName>
        <fullName evidence="7">Plasma kallikrein</fullName>
    </submittedName>
</protein>
<dbReference type="EMBL" id="GDHC01004168">
    <property type="protein sequence ID" value="JAQ14461.1"/>
    <property type="molecule type" value="Transcribed_RNA"/>
</dbReference>
<feature type="domain" description="Peptidase S1" evidence="6">
    <location>
        <begin position="133"/>
        <end position="378"/>
    </location>
</feature>
<keyword evidence="1 5" id="KW-0732">Signal</keyword>
<evidence type="ECO:0000256" key="3">
    <source>
        <dbReference type="ARBA" id="ARBA00023180"/>
    </source>
</evidence>
<reference evidence="7" key="2">
    <citation type="submission" date="2014-07" db="EMBL/GenBank/DDBJ databases">
        <authorList>
            <person name="Hull J."/>
        </authorList>
    </citation>
    <scope>NUCLEOTIDE SEQUENCE</scope>
</reference>
<dbReference type="Pfam" id="PF00089">
    <property type="entry name" value="Trypsin"/>
    <property type="match status" value="1"/>
</dbReference>
<keyword evidence="3" id="KW-0325">Glycoprotein</keyword>
<evidence type="ECO:0000256" key="5">
    <source>
        <dbReference type="SAM" id="SignalP"/>
    </source>
</evidence>
<evidence type="ECO:0000313" key="8">
    <source>
        <dbReference type="EMBL" id="JAQ14461.1"/>
    </source>
</evidence>
<dbReference type="InterPro" id="IPR001254">
    <property type="entry name" value="Trypsin_dom"/>
</dbReference>
<comment type="similarity">
    <text evidence="4">Belongs to the peptidase S1 family. CLIP subfamily.</text>
</comment>
<organism evidence="7">
    <name type="scientific">Lygus hesperus</name>
    <name type="common">Western plant bug</name>
    <dbReference type="NCBI Taxonomy" id="30085"/>
    <lineage>
        <taxon>Eukaryota</taxon>
        <taxon>Metazoa</taxon>
        <taxon>Ecdysozoa</taxon>
        <taxon>Arthropoda</taxon>
        <taxon>Hexapoda</taxon>
        <taxon>Insecta</taxon>
        <taxon>Pterygota</taxon>
        <taxon>Neoptera</taxon>
        <taxon>Paraneoptera</taxon>
        <taxon>Hemiptera</taxon>
        <taxon>Heteroptera</taxon>
        <taxon>Panheteroptera</taxon>
        <taxon>Cimicomorpha</taxon>
        <taxon>Miridae</taxon>
        <taxon>Mirini</taxon>
        <taxon>Lygus</taxon>
    </lineage>
</organism>
<dbReference type="Gene3D" id="2.40.10.10">
    <property type="entry name" value="Trypsin-like serine proteases"/>
    <property type="match status" value="2"/>
</dbReference>
<dbReference type="SMART" id="SM00020">
    <property type="entry name" value="Tryp_SPc"/>
    <property type="match status" value="1"/>
</dbReference>
<dbReference type="AlphaFoldDB" id="A0A0A9YL87"/>
<dbReference type="CDD" id="cd00190">
    <property type="entry name" value="Tryp_SPc"/>
    <property type="match status" value="1"/>
</dbReference>
<evidence type="ECO:0000259" key="6">
    <source>
        <dbReference type="PROSITE" id="PS50240"/>
    </source>
</evidence>
<name>A0A0A9YL87_LYGHE</name>
<dbReference type="SUPFAM" id="SSF50494">
    <property type="entry name" value="Trypsin-like serine proteases"/>
    <property type="match status" value="1"/>
</dbReference>
<reference evidence="8" key="3">
    <citation type="journal article" date="2016" name="Gigascience">
        <title>De novo construction of an expanded transcriptome assembly for the western tarnished plant bug, Lygus hesperus.</title>
        <authorList>
            <person name="Tassone E.E."/>
            <person name="Geib S.M."/>
            <person name="Hall B."/>
            <person name="Fabrick J.A."/>
            <person name="Brent C.S."/>
            <person name="Hull J.J."/>
        </authorList>
    </citation>
    <scope>NUCLEOTIDE SEQUENCE</scope>
</reference>
<dbReference type="FunFam" id="2.40.10.10:FF:000002">
    <property type="entry name" value="Transmembrane protease serine"/>
    <property type="match status" value="1"/>
</dbReference>
<feature type="chain" id="PRO_5007389927" evidence="5">
    <location>
        <begin position="19"/>
        <end position="385"/>
    </location>
</feature>
<dbReference type="PRINTS" id="PR00722">
    <property type="entry name" value="CHYMOTRYPSIN"/>
</dbReference>
<dbReference type="PANTHER" id="PTHR24258">
    <property type="entry name" value="SERINE PROTEASE-RELATED"/>
    <property type="match status" value="1"/>
</dbReference>
<evidence type="ECO:0000256" key="2">
    <source>
        <dbReference type="ARBA" id="ARBA00023157"/>
    </source>
</evidence>
<accession>A0A0A9YL87</accession>
<dbReference type="GO" id="GO:0006508">
    <property type="term" value="P:proteolysis"/>
    <property type="evidence" value="ECO:0007669"/>
    <property type="project" value="InterPro"/>
</dbReference>
<proteinExistence type="inferred from homology"/>
<dbReference type="PROSITE" id="PS50240">
    <property type="entry name" value="TRYPSIN_DOM"/>
    <property type="match status" value="1"/>
</dbReference>
<feature type="signal peptide" evidence="5">
    <location>
        <begin position="1"/>
        <end position="18"/>
    </location>
</feature>
<dbReference type="GO" id="GO:0004252">
    <property type="term" value="F:serine-type endopeptidase activity"/>
    <property type="evidence" value="ECO:0007669"/>
    <property type="project" value="InterPro"/>
</dbReference>
<gene>
    <name evidence="7" type="primary">KLKB1_3</name>
    <name evidence="8" type="synonym">KLKB1_1</name>
    <name evidence="7" type="ORF">CM83_50360</name>
    <name evidence="8" type="ORF">g.62805</name>
</gene>
<keyword evidence="2" id="KW-1015">Disulfide bond</keyword>
<dbReference type="FunFam" id="2.40.10.10:FF:000028">
    <property type="entry name" value="Serine protease easter"/>
    <property type="match status" value="1"/>
</dbReference>
<reference evidence="7" key="1">
    <citation type="journal article" date="2014" name="PLoS ONE">
        <title>Transcriptome-Based Identification of ABC Transporters in the Western Tarnished Plant Bug Lygus hesperus.</title>
        <authorList>
            <person name="Hull J.J."/>
            <person name="Chaney K."/>
            <person name="Geib S.M."/>
            <person name="Fabrick J.A."/>
            <person name="Brent C.S."/>
            <person name="Walsh D."/>
            <person name="Lavine L.C."/>
        </authorList>
    </citation>
    <scope>NUCLEOTIDE SEQUENCE</scope>
</reference>
<dbReference type="InterPro" id="IPR043504">
    <property type="entry name" value="Peptidase_S1_PA_chymotrypsin"/>
</dbReference>
<evidence type="ECO:0000313" key="7">
    <source>
        <dbReference type="EMBL" id="JAG32381.1"/>
    </source>
</evidence>